<proteinExistence type="inferred from homology"/>
<dbReference type="Pfam" id="PF01979">
    <property type="entry name" value="Amidohydro_1"/>
    <property type="match status" value="1"/>
</dbReference>
<gene>
    <name evidence="6" type="ORF">E3U55_10590</name>
</gene>
<comment type="cofactor">
    <cofactor evidence="1 4">
        <name>Zn(2+)</name>
        <dbReference type="ChEBI" id="CHEBI:29105"/>
    </cofactor>
    <text evidence="1 4">Binds 2 Zn(2+) ions per subunit.</text>
</comment>
<dbReference type="SUPFAM" id="SSF51338">
    <property type="entry name" value="Composite domain of metallo-dependent hydrolases"/>
    <property type="match status" value="1"/>
</dbReference>
<feature type="active site" description="Proton acceptor" evidence="2">
    <location>
        <position position="283"/>
    </location>
</feature>
<feature type="binding site" evidence="4">
    <location>
        <position position="193"/>
    </location>
    <ligand>
        <name>Zn(2+)</name>
        <dbReference type="ChEBI" id="CHEBI:29105"/>
        <label>2</label>
        <note>catalytic</note>
    </ligand>
</feature>
<feature type="binding site" evidence="4">
    <location>
        <position position="222"/>
    </location>
    <ligand>
        <name>Zn(2+)</name>
        <dbReference type="ChEBI" id="CHEBI:29105"/>
        <label>2</label>
        <note>catalytic</note>
    </ligand>
</feature>
<feature type="binding site" evidence="3">
    <location>
        <position position="225"/>
    </location>
    <ligand>
        <name>substrate</name>
    </ligand>
</feature>
<evidence type="ECO:0000313" key="7">
    <source>
        <dbReference type="Proteomes" id="UP000297975"/>
    </source>
</evidence>
<dbReference type="SUPFAM" id="SSF51556">
    <property type="entry name" value="Metallo-dependent hydrolases"/>
    <property type="match status" value="1"/>
</dbReference>
<dbReference type="GO" id="GO:0046872">
    <property type="term" value="F:metal ion binding"/>
    <property type="evidence" value="ECO:0007669"/>
    <property type="project" value="UniProtKB-KW"/>
</dbReference>
<comment type="function">
    <text evidence="1">Catalyzes the hydrolytic cleavage of a subset of L-isoaspartyl (L-beta-aspartyl) dipeptides. Used to degrade proteins damaged by L-isoaspartyl residues formation.</text>
</comment>
<keyword evidence="7" id="KW-1185">Reference proteome</keyword>
<feature type="binding site" evidence="3">
    <location>
        <position position="161"/>
    </location>
    <ligand>
        <name>substrate</name>
    </ligand>
</feature>
<dbReference type="Gene3D" id="3.20.20.140">
    <property type="entry name" value="Metal-dependent hydrolases"/>
    <property type="match status" value="1"/>
</dbReference>
<dbReference type="EMBL" id="SOPW01000010">
    <property type="protein sequence ID" value="TFB19598.1"/>
    <property type="molecule type" value="Genomic_DNA"/>
</dbReference>
<comment type="similarity">
    <text evidence="1">Belongs to the peptidase M38 family.</text>
</comment>
<feature type="binding site" evidence="4">
    <location>
        <position position="61"/>
    </location>
    <ligand>
        <name>Zn(2+)</name>
        <dbReference type="ChEBI" id="CHEBI:29105"/>
        <label>1</label>
        <note>catalytic</note>
    </ligand>
</feature>
<feature type="binding site" evidence="3">
    <location>
        <position position="128"/>
    </location>
    <ligand>
        <name>substrate</name>
    </ligand>
</feature>
<evidence type="ECO:0000313" key="6">
    <source>
        <dbReference type="EMBL" id="TFB19598.1"/>
    </source>
</evidence>
<dbReference type="InterPro" id="IPR006680">
    <property type="entry name" value="Amidohydro-rel"/>
</dbReference>
<feature type="domain" description="Amidohydrolase-related" evidence="5">
    <location>
        <begin position="50"/>
        <end position="373"/>
    </location>
</feature>
<dbReference type="GO" id="GO:0006508">
    <property type="term" value="P:proteolysis"/>
    <property type="evidence" value="ECO:0007669"/>
    <property type="project" value="UniProtKB-KW"/>
</dbReference>
<dbReference type="AlphaFoldDB" id="A0A4Y8IIF2"/>
<organism evidence="6 7">
    <name type="scientific">Filobacillus milosensis</name>
    <dbReference type="NCBI Taxonomy" id="94137"/>
    <lineage>
        <taxon>Bacteria</taxon>
        <taxon>Bacillati</taxon>
        <taxon>Bacillota</taxon>
        <taxon>Bacilli</taxon>
        <taxon>Bacillales</taxon>
        <taxon>Bacillaceae</taxon>
        <taxon>Filobacillus</taxon>
    </lineage>
</organism>
<dbReference type="InterPro" id="IPR032466">
    <property type="entry name" value="Metal_Hydrolase"/>
</dbReference>
<accession>A0A4Y8IIF2</accession>
<dbReference type="GO" id="GO:0008237">
    <property type="term" value="F:metallopeptidase activity"/>
    <property type="evidence" value="ECO:0007669"/>
    <property type="project" value="UniProtKB-KW"/>
</dbReference>
<comment type="subcellular location">
    <subcellularLocation>
        <location evidence="1">Cytoplasm</location>
    </subcellularLocation>
</comment>
<feature type="binding site" evidence="4">
    <location>
        <position position="283"/>
    </location>
    <ligand>
        <name>Zn(2+)</name>
        <dbReference type="ChEBI" id="CHEBI:29105"/>
        <label>1</label>
        <note>catalytic</note>
    </ligand>
</feature>
<dbReference type="InterPro" id="IPR010229">
    <property type="entry name" value="Pept_M38_dipep"/>
</dbReference>
<evidence type="ECO:0000256" key="4">
    <source>
        <dbReference type="PIRSR" id="PIRSR001238-3"/>
    </source>
</evidence>
<dbReference type="NCBIfam" id="TIGR01975">
    <property type="entry name" value="isoAsp_dipep"/>
    <property type="match status" value="1"/>
</dbReference>
<reference evidence="6 7" key="1">
    <citation type="submission" date="2019-03" db="EMBL/GenBank/DDBJ databases">
        <authorList>
            <person name="He R.-H."/>
        </authorList>
    </citation>
    <scope>NUCLEOTIDE SEQUENCE [LARGE SCALE GENOMIC DNA]</scope>
    <source>
        <strain evidence="7">SH 714</strain>
    </source>
</reference>
<dbReference type="InterPro" id="IPR011059">
    <property type="entry name" value="Metal-dep_hydrolase_composite"/>
</dbReference>
<sequence length="388" mass="41504">MIKIIKNANVYAPHPLGMKDVLIANDKIAKIDDVIEVPNWAEAIDASGKIMTPGFIDGHVHITGGGGEGSFHTRTPELNLTDATMSGVTTVVGVIGTDGTTRTMTNLVAKAKALCEEGITCYALTGNYHVPVRTLTGKVEDDIMLIDVIIGAGEIAIADHRSSQPTVDELAKIGSQARIGGMLSGKKGIVNVHVGGGHDRLQLLESVVEQTNLPIEQFQPTHINRNEALFNHGVSYAKKGGLVDFTTSTIPNTPNDPTIPSSRALKRMMNEGVPVENMTFTSDAQGSLPEFNEKGELVGLQVGKIRSLYEAFVESVKGEGIDLEQALQVVTKNPASILGLKQKGQIQEGLDADLVLLDQETLDIDTVMARGQVMVQHNVAVVKGTFEE</sequence>
<comment type="PTM">
    <text evidence="1">Carboxylation allows a single lysine to coordinate two zinc ions.</text>
</comment>
<dbReference type="Proteomes" id="UP000297975">
    <property type="component" value="Unassembled WGS sequence"/>
</dbReference>
<dbReference type="Gene3D" id="2.30.40.10">
    <property type="entry name" value="Urease, subunit C, domain 1"/>
    <property type="match status" value="1"/>
</dbReference>
<comment type="caution">
    <text evidence="6">The sequence shown here is derived from an EMBL/GenBank/DDBJ whole genome shotgun (WGS) entry which is preliminary data.</text>
</comment>
<dbReference type="GO" id="GO:0008798">
    <property type="term" value="F:beta-aspartyl-peptidase activity"/>
    <property type="evidence" value="ECO:0007669"/>
    <property type="project" value="InterPro"/>
</dbReference>
<keyword evidence="1 4" id="KW-0479">Metal-binding</keyword>
<feature type="binding site" evidence="3">
    <location>
        <begin position="66"/>
        <end position="68"/>
    </location>
    <ligand>
        <name>substrate</name>
    </ligand>
</feature>
<dbReference type="GO" id="GO:0016810">
    <property type="term" value="F:hydrolase activity, acting on carbon-nitrogen (but not peptide) bonds"/>
    <property type="evidence" value="ECO:0007669"/>
    <property type="project" value="InterPro"/>
</dbReference>
<feature type="binding site" evidence="3">
    <location>
        <position position="287"/>
    </location>
    <ligand>
        <name>substrate</name>
    </ligand>
</feature>
<dbReference type="EC" id="3.4.19.-" evidence="1"/>
<feature type="binding site" evidence="4">
    <location>
        <position position="59"/>
    </location>
    <ligand>
        <name>Zn(2+)</name>
        <dbReference type="ChEBI" id="CHEBI:29105"/>
        <label>1</label>
        <note>catalytic</note>
    </ligand>
</feature>
<keyword evidence="1" id="KW-0645">Protease</keyword>
<protein>
    <recommendedName>
        <fullName evidence="1">Isoaspartyl dipeptidase</fullName>
        <ecNumber evidence="1">3.4.19.-</ecNumber>
    </recommendedName>
</protein>
<name>A0A4Y8IIF2_9BACI</name>
<evidence type="ECO:0000259" key="5">
    <source>
        <dbReference type="Pfam" id="PF01979"/>
    </source>
</evidence>
<keyword evidence="1 6" id="KW-0378">Hydrolase</keyword>
<keyword evidence="1" id="KW-0482">Metalloprotease</keyword>
<evidence type="ECO:0000256" key="1">
    <source>
        <dbReference type="PIRNR" id="PIRNR001238"/>
    </source>
</evidence>
<keyword evidence="1 4" id="KW-0862">Zinc</keyword>
<dbReference type="PANTHER" id="PTHR11647:SF1">
    <property type="entry name" value="COLLAPSIN RESPONSE MEDIATOR PROTEIN"/>
    <property type="match status" value="1"/>
</dbReference>
<evidence type="ECO:0000256" key="3">
    <source>
        <dbReference type="PIRSR" id="PIRSR001238-2"/>
    </source>
</evidence>
<dbReference type="GO" id="GO:0005737">
    <property type="term" value="C:cytoplasm"/>
    <property type="evidence" value="ECO:0007669"/>
    <property type="project" value="UniProtKB-SubCell"/>
</dbReference>
<evidence type="ECO:0000256" key="2">
    <source>
        <dbReference type="PIRSR" id="PIRSR001238-1"/>
    </source>
</evidence>
<dbReference type="RefSeq" id="WP_134340396.1">
    <property type="nucleotide sequence ID" value="NZ_SOPW01000010.1"/>
</dbReference>
<dbReference type="PIRSF" id="PIRSF001238">
    <property type="entry name" value="IadA"/>
    <property type="match status" value="1"/>
</dbReference>
<dbReference type="InterPro" id="IPR050378">
    <property type="entry name" value="Metallo-dep_Hydrolases_sf"/>
</dbReference>
<dbReference type="PANTHER" id="PTHR11647">
    <property type="entry name" value="HYDRANTOINASE/DIHYDROPYRIMIDINASE FAMILY MEMBER"/>
    <property type="match status" value="1"/>
</dbReference>
<dbReference type="OrthoDB" id="9775607at2"/>
<feature type="binding site" evidence="3">
    <location>
        <position position="97"/>
    </location>
    <ligand>
        <name>substrate</name>
    </ligand>
</feature>